<dbReference type="Pfam" id="PF07221">
    <property type="entry name" value="GlcNAc_2-epim"/>
    <property type="match status" value="1"/>
</dbReference>
<dbReference type="EMBL" id="JAPFFF010000060">
    <property type="protein sequence ID" value="KAK8837276.1"/>
    <property type="molecule type" value="Genomic_DNA"/>
</dbReference>
<dbReference type="EC" id="5.1.3.8" evidence="2"/>
<keyword evidence="11" id="KW-1185">Reference proteome</keyword>
<evidence type="ECO:0000256" key="1">
    <source>
        <dbReference type="ARBA" id="ARBA00008558"/>
    </source>
</evidence>
<accession>A0ABR2GUD4</accession>
<comment type="catalytic activity">
    <reaction evidence="8">
        <text>an N-acyl-D-glucosamine = an N-acyl-D-mannosamine</text>
        <dbReference type="Rhea" id="RHEA:19033"/>
        <dbReference type="ChEBI" id="CHEBI:16062"/>
        <dbReference type="ChEBI" id="CHEBI:17274"/>
        <dbReference type="EC" id="5.1.3.8"/>
    </reaction>
    <physiologicalReaction direction="left-to-right" evidence="8">
        <dbReference type="Rhea" id="RHEA:19034"/>
    </physiologicalReaction>
    <physiologicalReaction direction="right-to-left" evidence="8">
        <dbReference type="Rhea" id="RHEA:19035"/>
    </physiologicalReaction>
</comment>
<dbReference type="InterPro" id="IPR012341">
    <property type="entry name" value="6hp_glycosidase-like_sf"/>
</dbReference>
<comment type="caution">
    <text evidence="10">The sequence shown here is derived from an EMBL/GenBank/DDBJ whole genome shotgun (WGS) entry which is preliminary data.</text>
</comment>
<evidence type="ECO:0000256" key="6">
    <source>
        <dbReference type="ARBA" id="ARBA00031909"/>
    </source>
</evidence>
<protein>
    <recommendedName>
        <fullName evidence="3">N-acylglucosamine 2-epimerase</fullName>
        <ecNumber evidence="2">5.1.3.8</ecNumber>
    </recommendedName>
    <alternativeName>
        <fullName evidence="7">GlcNAc 2-epimerase</fullName>
    </alternativeName>
    <alternativeName>
        <fullName evidence="5">N-acetyl-D-glucosamine 2-epimerase</fullName>
    </alternativeName>
    <alternativeName>
        <fullName evidence="6">Renin-binding protein</fullName>
    </alternativeName>
</protein>
<evidence type="ECO:0000256" key="4">
    <source>
        <dbReference type="ARBA" id="ARBA00023235"/>
    </source>
</evidence>
<dbReference type="InterPro" id="IPR010819">
    <property type="entry name" value="AGE/CE"/>
</dbReference>
<evidence type="ECO:0000256" key="9">
    <source>
        <dbReference type="ARBA" id="ARBA00046544"/>
    </source>
</evidence>
<evidence type="ECO:0000313" key="11">
    <source>
        <dbReference type="Proteomes" id="UP001470230"/>
    </source>
</evidence>
<proteinExistence type="inferred from homology"/>
<dbReference type="Proteomes" id="UP001470230">
    <property type="component" value="Unassembled WGS sequence"/>
</dbReference>
<dbReference type="SUPFAM" id="SSF48208">
    <property type="entry name" value="Six-hairpin glycosidases"/>
    <property type="match status" value="1"/>
</dbReference>
<sequence length="113" mass="13031">MKAFDLPMILCNVSLEIENLIGKEKVKEKIDKCLHEILDVFYKPELGFIVEHVNEDGSLADNFEGRLLNPGHPPEATWFIMDLGVRLNKPEYIEKAVEISLKEIKKGWDSKYD</sequence>
<gene>
    <name evidence="10" type="ORF">M9Y10_036706</name>
</gene>
<comment type="subunit">
    <text evidence="9">Homodimer. Forms a heterodimer with renin and inhibits its activity.</text>
</comment>
<evidence type="ECO:0000256" key="7">
    <source>
        <dbReference type="ARBA" id="ARBA00033215"/>
    </source>
</evidence>
<evidence type="ECO:0000256" key="2">
    <source>
        <dbReference type="ARBA" id="ARBA00013176"/>
    </source>
</evidence>
<keyword evidence="4" id="KW-0413">Isomerase</keyword>
<evidence type="ECO:0000256" key="5">
    <source>
        <dbReference type="ARBA" id="ARBA00031608"/>
    </source>
</evidence>
<comment type="similarity">
    <text evidence="1">Belongs to the N-acylglucosamine 2-epimerase family.</text>
</comment>
<evidence type="ECO:0000313" key="10">
    <source>
        <dbReference type="EMBL" id="KAK8837276.1"/>
    </source>
</evidence>
<dbReference type="Gene3D" id="1.50.10.10">
    <property type="match status" value="1"/>
</dbReference>
<name>A0ABR2GUD4_9EUKA</name>
<evidence type="ECO:0000256" key="8">
    <source>
        <dbReference type="ARBA" id="ARBA00034243"/>
    </source>
</evidence>
<reference evidence="10 11" key="1">
    <citation type="submission" date="2024-04" db="EMBL/GenBank/DDBJ databases">
        <title>Tritrichomonas musculus Genome.</title>
        <authorList>
            <person name="Alves-Ferreira E."/>
            <person name="Grigg M."/>
            <person name="Lorenzi H."/>
            <person name="Galac M."/>
        </authorList>
    </citation>
    <scope>NUCLEOTIDE SEQUENCE [LARGE SCALE GENOMIC DNA]</scope>
    <source>
        <strain evidence="10 11">EAF2021</strain>
    </source>
</reference>
<evidence type="ECO:0000256" key="3">
    <source>
        <dbReference type="ARBA" id="ARBA00014959"/>
    </source>
</evidence>
<dbReference type="PANTHER" id="PTHR15108">
    <property type="entry name" value="N-ACYLGLUCOSAMINE-2-EPIMERASE"/>
    <property type="match status" value="1"/>
</dbReference>
<organism evidence="10 11">
    <name type="scientific">Tritrichomonas musculus</name>
    <dbReference type="NCBI Taxonomy" id="1915356"/>
    <lineage>
        <taxon>Eukaryota</taxon>
        <taxon>Metamonada</taxon>
        <taxon>Parabasalia</taxon>
        <taxon>Tritrichomonadida</taxon>
        <taxon>Tritrichomonadidae</taxon>
        <taxon>Tritrichomonas</taxon>
    </lineage>
</organism>
<dbReference type="InterPro" id="IPR008928">
    <property type="entry name" value="6-hairpin_glycosidase_sf"/>
</dbReference>